<evidence type="ECO:0000313" key="2">
    <source>
        <dbReference type="EMBL" id="BET26507.1"/>
    </source>
</evidence>
<evidence type="ECO:0000313" key="3">
    <source>
        <dbReference type="Proteomes" id="UP001329151"/>
    </source>
</evidence>
<dbReference type="GO" id="GO:0003677">
    <property type="term" value="F:DNA binding"/>
    <property type="evidence" value="ECO:0007669"/>
    <property type="project" value="InterPro"/>
</dbReference>
<accession>A0AA86IZF7</accession>
<dbReference type="InterPro" id="IPR001387">
    <property type="entry name" value="Cro/C1-type_HTH"/>
</dbReference>
<dbReference type="AlphaFoldDB" id="A0AA86IZF7"/>
<gene>
    <name evidence="2" type="ORF">RGQ30_20080</name>
</gene>
<dbReference type="InterPro" id="IPR039554">
    <property type="entry name" value="HigA2-like_HTH"/>
</dbReference>
<evidence type="ECO:0000259" key="1">
    <source>
        <dbReference type="PROSITE" id="PS50943"/>
    </source>
</evidence>
<organism evidence="2 3">
    <name type="scientific">Limnobacter thiooxidans</name>
    <dbReference type="NCBI Taxonomy" id="131080"/>
    <lineage>
        <taxon>Bacteria</taxon>
        <taxon>Pseudomonadati</taxon>
        <taxon>Pseudomonadota</taxon>
        <taxon>Betaproteobacteria</taxon>
        <taxon>Burkholderiales</taxon>
        <taxon>Burkholderiaceae</taxon>
        <taxon>Limnobacter</taxon>
    </lineage>
</organism>
<protein>
    <submittedName>
        <fullName evidence="2">Helix-turn-helix domain-containing protein</fullName>
    </submittedName>
</protein>
<name>A0AA86IZF7_9BURK</name>
<dbReference type="KEGG" id="lto:RGQ30_20080"/>
<dbReference type="SUPFAM" id="SSF47413">
    <property type="entry name" value="lambda repressor-like DNA-binding domains"/>
    <property type="match status" value="1"/>
</dbReference>
<dbReference type="PROSITE" id="PS50943">
    <property type="entry name" value="HTH_CROC1"/>
    <property type="match status" value="1"/>
</dbReference>
<dbReference type="EMBL" id="AP028947">
    <property type="protein sequence ID" value="BET26507.1"/>
    <property type="molecule type" value="Genomic_DNA"/>
</dbReference>
<dbReference type="InterPro" id="IPR010982">
    <property type="entry name" value="Lambda_DNA-bd_dom_sf"/>
</dbReference>
<dbReference type="SMART" id="SM00530">
    <property type="entry name" value="HTH_XRE"/>
    <property type="match status" value="1"/>
</dbReference>
<dbReference type="Proteomes" id="UP001329151">
    <property type="component" value="Chromosome"/>
</dbReference>
<dbReference type="Gene3D" id="1.10.260.40">
    <property type="entry name" value="lambda repressor-like DNA-binding domains"/>
    <property type="match status" value="1"/>
</dbReference>
<keyword evidence="3" id="KW-1185">Reference proteome</keyword>
<dbReference type="CDD" id="cd00093">
    <property type="entry name" value="HTH_XRE"/>
    <property type="match status" value="1"/>
</dbReference>
<dbReference type="Pfam" id="PF13744">
    <property type="entry name" value="HTH_37"/>
    <property type="match status" value="1"/>
</dbReference>
<proteinExistence type="predicted"/>
<feature type="domain" description="HTH cro/C1-type" evidence="1">
    <location>
        <begin position="74"/>
        <end position="129"/>
    </location>
</feature>
<reference evidence="2 3" key="1">
    <citation type="submission" date="2023-10" db="EMBL/GenBank/DDBJ databases">
        <title>Complete Genome Sequence of Limnobacter thiooxidans CS-K2T, Isolated from freshwater lake sediments in Bavaria, Germany.</title>
        <authorList>
            <person name="Naruki M."/>
            <person name="Watanabe A."/>
            <person name="Warashina T."/>
            <person name="Morita T."/>
            <person name="Arakawa K."/>
        </authorList>
    </citation>
    <scope>NUCLEOTIDE SEQUENCE [LARGE SCALE GENOMIC DNA]</scope>
    <source>
        <strain evidence="2 3">CS-K2</strain>
    </source>
</reference>
<sequence>MEEERHNMDWVQGSFGGKEFKMKIETKSVHVTPVGDNLFADLGFGPGQSAALKADSQRIISEKLIIKNSLMGELAKWIDENQLKQVEAAQILGVSRPRVSDVVNGKSTKFTIDSLVDMLARTGKNIVLSIR</sequence>